<dbReference type="Ensembl" id="ENSSMAT00000077942.1">
    <property type="protein sequence ID" value="ENSSMAP00000055410.1"/>
    <property type="gene ID" value="ENSSMAG00000009162.2"/>
</dbReference>
<evidence type="ECO:0000256" key="5">
    <source>
        <dbReference type="PROSITE-ProRule" id="PRU00196"/>
    </source>
</evidence>
<dbReference type="SMART" id="SM00202">
    <property type="entry name" value="SR"/>
    <property type="match status" value="1"/>
</dbReference>
<feature type="disulfide bond" evidence="5">
    <location>
        <begin position="66"/>
        <end position="127"/>
    </location>
</feature>
<name>A0A8D3D7A1_SCOMX</name>
<dbReference type="FunFam" id="3.10.250.10:FF:000006">
    <property type="entry name" value="neurotrypsin isoform X2"/>
    <property type="match status" value="1"/>
</dbReference>
<keyword evidence="1" id="KW-0732">Signal</keyword>
<dbReference type="AlphaFoldDB" id="A0A8D3D7A1"/>
<evidence type="ECO:0000313" key="8">
    <source>
        <dbReference type="Proteomes" id="UP000694558"/>
    </source>
</evidence>
<sequence length="146" mass="15863">MLKSTIGWIAWHCCVIVPFKLFFIPGSVRLQGGRSKLDGRVEVFHAGQWGSICDDQWDDSDAEVVCRQLGLSGVARARGQAHFGKGSGRVWLDEVRCTGNELTLEQCPKSTWGEHNCLHAEDAGVSCNPLTGAFGSCLPWSVGDSV</sequence>
<dbReference type="GeneTree" id="ENSGT00940000158131"/>
<reference evidence="7" key="1">
    <citation type="submission" date="2023-05" db="EMBL/GenBank/DDBJ databases">
        <title>High-quality long-read genome of Scophthalmus maximus.</title>
        <authorList>
            <person name="Lien S."/>
            <person name="Martinez P."/>
        </authorList>
    </citation>
    <scope>NUCLEOTIDE SEQUENCE [LARGE SCALE GENOMIC DNA]</scope>
</reference>
<organism evidence="7 8">
    <name type="scientific">Scophthalmus maximus</name>
    <name type="common">Turbot</name>
    <name type="synonym">Psetta maxima</name>
    <dbReference type="NCBI Taxonomy" id="52904"/>
    <lineage>
        <taxon>Eukaryota</taxon>
        <taxon>Metazoa</taxon>
        <taxon>Chordata</taxon>
        <taxon>Craniata</taxon>
        <taxon>Vertebrata</taxon>
        <taxon>Euteleostomi</taxon>
        <taxon>Actinopterygii</taxon>
        <taxon>Neopterygii</taxon>
        <taxon>Teleostei</taxon>
        <taxon>Neoteleostei</taxon>
        <taxon>Acanthomorphata</taxon>
        <taxon>Carangaria</taxon>
        <taxon>Pleuronectiformes</taxon>
        <taxon>Pleuronectoidei</taxon>
        <taxon>Scophthalmidae</taxon>
        <taxon>Scophthalmus</taxon>
    </lineage>
</organism>
<reference evidence="7" key="2">
    <citation type="submission" date="2025-08" db="UniProtKB">
        <authorList>
            <consortium name="Ensembl"/>
        </authorList>
    </citation>
    <scope>IDENTIFICATION</scope>
</reference>
<feature type="disulfide bond" evidence="5">
    <location>
        <begin position="53"/>
        <end position="117"/>
    </location>
</feature>
<dbReference type="PANTHER" id="PTHR48071">
    <property type="entry name" value="SRCR DOMAIN-CONTAINING PROTEIN"/>
    <property type="match status" value="1"/>
</dbReference>
<evidence type="ECO:0000259" key="6">
    <source>
        <dbReference type="PROSITE" id="PS50287"/>
    </source>
</evidence>
<evidence type="ECO:0000256" key="2">
    <source>
        <dbReference type="ARBA" id="ARBA00022737"/>
    </source>
</evidence>
<proteinExistence type="predicted"/>
<feature type="domain" description="SRCR" evidence="6">
    <location>
        <begin position="28"/>
        <end position="128"/>
    </location>
</feature>
<evidence type="ECO:0000256" key="4">
    <source>
        <dbReference type="ARBA" id="ARBA00023180"/>
    </source>
</evidence>
<evidence type="ECO:0000256" key="3">
    <source>
        <dbReference type="ARBA" id="ARBA00023157"/>
    </source>
</evidence>
<keyword evidence="3 5" id="KW-1015">Disulfide bond</keyword>
<dbReference type="SUPFAM" id="SSF56487">
    <property type="entry name" value="SRCR-like"/>
    <property type="match status" value="1"/>
</dbReference>
<dbReference type="PANTHER" id="PTHR48071:SF28">
    <property type="entry name" value="SRCR DOMAIN-CONTAINING PROTEIN"/>
    <property type="match status" value="1"/>
</dbReference>
<feature type="disulfide bond" evidence="5">
    <location>
        <begin position="97"/>
        <end position="107"/>
    </location>
</feature>
<dbReference type="Gene3D" id="3.10.250.10">
    <property type="entry name" value="SRCR-like domain"/>
    <property type="match status" value="1"/>
</dbReference>
<dbReference type="InterPro" id="IPR036772">
    <property type="entry name" value="SRCR-like_dom_sf"/>
</dbReference>
<protein>
    <submittedName>
        <fullName evidence="7">Serine protease 12</fullName>
    </submittedName>
</protein>
<accession>A0A8D3D7A1</accession>
<dbReference type="Proteomes" id="UP000694558">
    <property type="component" value="Chromosome 8"/>
</dbReference>
<dbReference type="PROSITE" id="PS00420">
    <property type="entry name" value="SRCR_1"/>
    <property type="match status" value="1"/>
</dbReference>
<dbReference type="PRINTS" id="PR00258">
    <property type="entry name" value="SPERACTRCPTR"/>
</dbReference>
<evidence type="ECO:0000313" key="7">
    <source>
        <dbReference type="Ensembl" id="ENSSMAP00000055410.1"/>
    </source>
</evidence>
<evidence type="ECO:0000256" key="1">
    <source>
        <dbReference type="ARBA" id="ARBA00022729"/>
    </source>
</evidence>
<gene>
    <name evidence="7" type="primary">prss12</name>
</gene>
<keyword evidence="2" id="KW-0677">Repeat</keyword>
<dbReference type="GO" id="GO:0016020">
    <property type="term" value="C:membrane"/>
    <property type="evidence" value="ECO:0007669"/>
    <property type="project" value="InterPro"/>
</dbReference>
<keyword evidence="4" id="KW-0325">Glycoprotein</keyword>
<dbReference type="PROSITE" id="PS50287">
    <property type="entry name" value="SRCR_2"/>
    <property type="match status" value="1"/>
</dbReference>
<dbReference type="InterPro" id="IPR001190">
    <property type="entry name" value="SRCR"/>
</dbReference>
<dbReference type="Pfam" id="PF00530">
    <property type="entry name" value="SRCR"/>
    <property type="match status" value="1"/>
</dbReference>